<dbReference type="InParanoid" id="A0A5E4E3M7"/>
<gene>
    <name evidence="2" type="ORF">ALMOND_2B001149</name>
    <name evidence="1" type="ORF">L3X38_039139</name>
</gene>
<dbReference type="Gene3D" id="3.80.10.10">
    <property type="entry name" value="Ribonuclease Inhibitor"/>
    <property type="match status" value="1"/>
</dbReference>
<proteinExistence type="predicted"/>
<protein>
    <submittedName>
        <fullName evidence="2">PREDICTED: LRR receptor serine/threonine-kinase</fullName>
    </submittedName>
</protein>
<keyword evidence="2" id="KW-0675">Receptor</keyword>
<keyword evidence="2" id="KW-0418">Kinase</keyword>
<organism evidence="2 3">
    <name type="scientific">Prunus dulcis</name>
    <name type="common">Almond</name>
    <name type="synonym">Amygdalus dulcis</name>
    <dbReference type="NCBI Taxonomy" id="3755"/>
    <lineage>
        <taxon>Eukaryota</taxon>
        <taxon>Viridiplantae</taxon>
        <taxon>Streptophyta</taxon>
        <taxon>Embryophyta</taxon>
        <taxon>Tracheophyta</taxon>
        <taxon>Spermatophyta</taxon>
        <taxon>Magnoliopsida</taxon>
        <taxon>eudicotyledons</taxon>
        <taxon>Gunneridae</taxon>
        <taxon>Pentapetalae</taxon>
        <taxon>rosids</taxon>
        <taxon>fabids</taxon>
        <taxon>Rosales</taxon>
        <taxon>Rosaceae</taxon>
        <taxon>Amygdaloideae</taxon>
        <taxon>Amygdaleae</taxon>
        <taxon>Prunus</taxon>
    </lineage>
</organism>
<sequence length="169" mass="19181">MLKEIFLDSNHFNELANKIGNLDKLEMLKGPIPLAVFNMSSLTTLALRGNNMSGGLPDIICQHLLNLDVNVHPQCRSVSPAQRDFIGEQFKIAWKVHGKYSDLLAKDYFNLAFKFSEDVNVTKMFEDAAGTATVGKYGDYNDFNTLLKCPKPVQWRTVENYNWIVTTEF</sequence>
<reference evidence="1 4" key="3">
    <citation type="journal article" date="2022" name="G3 (Bethesda)">
        <title>Whole-genome sequence and methylome profiling of the almond [Prunus dulcis (Mill.) D.A. Webb] cultivar 'Nonpareil'.</title>
        <authorList>
            <person name="D'Amico-Willman K.M."/>
            <person name="Ouma W.Z."/>
            <person name="Meulia T."/>
            <person name="Sideli G.M."/>
            <person name="Gradziel T.M."/>
            <person name="Fresnedo-Ramirez J."/>
        </authorList>
    </citation>
    <scope>NUCLEOTIDE SEQUENCE [LARGE SCALE GENOMIC DNA]</scope>
    <source>
        <strain evidence="1">Clone GOH B32 T37-40</strain>
    </source>
</reference>
<dbReference type="EMBL" id="JAJFAZ020000007">
    <property type="protein sequence ID" value="KAI5319431.1"/>
    <property type="molecule type" value="Genomic_DNA"/>
</dbReference>
<dbReference type="Proteomes" id="UP000327085">
    <property type="component" value="Chromosome 7"/>
</dbReference>
<dbReference type="EMBL" id="CABIKO010000001">
    <property type="protein sequence ID" value="VVA09589.1"/>
    <property type="molecule type" value="Genomic_DNA"/>
</dbReference>
<name>A0A5E4E3M7_PRUDU</name>
<dbReference type="GO" id="GO:0016301">
    <property type="term" value="F:kinase activity"/>
    <property type="evidence" value="ECO:0007669"/>
    <property type="project" value="UniProtKB-KW"/>
</dbReference>
<evidence type="ECO:0000313" key="3">
    <source>
        <dbReference type="Proteomes" id="UP000327085"/>
    </source>
</evidence>
<evidence type="ECO:0000313" key="4">
    <source>
        <dbReference type="Proteomes" id="UP001054821"/>
    </source>
</evidence>
<keyword evidence="2" id="KW-0808">Transferase</keyword>
<dbReference type="InterPro" id="IPR032675">
    <property type="entry name" value="LRR_dom_sf"/>
</dbReference>
<accession>A0A5E4E3M7</accession>
<keyword evidence="4" id="KW-1185">Reference proteome</keyword>
<evidence type="ECO:0000313" key="2">
    <source>
        <dbReference type="EMBL" id="VVA09589.1"/>
    </source>
</evidence>
<reference evidence="3" key="2">
    <citation type="journal article" date="2020" name="Plant J.">
        <title>Transposons played a major role in the diversification between the closely related almond and peach genomes: results from the almond genome sequence.</title>
        <authorList>
            <person name="Alioto T."/>
            <person name="Alexiou K.G."/>
            <person name="Bardil A."/>
            <person name="Barteri F."/>
            <person name="Castanera R."/>
            <person name="Cruz F."/>
            <person name="Dhingra A."/>
            <person name="Duval H."/>
            <person name="Fernandez I Marti A."/>
            <person name="Frias L."/>
            <person name="Galan B."/>
            <person name="Garcia J.L."/>
            <person name="Howad W."/>
            <person name="Gomez-Garrido J."/>
            <person name="Gut M."/>
            <person name="Julca I."/>
            <person name="Morata J."/>
            <person name="Puigdomenech P."/>
            <person name="Ribeca P."/>
            <person name="Rubio Cabetas M.J."/>
            <person name="Vlasova A."/>
            <person name="Wirthensohn M."/>
            <person name="Garcia-Mas J."/>
            <person name="Gabaldon T."/>
            <person name="Casacuberta J.M."/>
            <person name="Arus P."/>
        </authorList>
    </citation>
    <scope>NUCLEOTIDE SEQUENCE [LARGE SCALE GENOMIC DNA]</scope>
    <source>
        <strain evidence="3">cv. Texas</strain>
    </source>
</reference>
<dbReference type="SUPFAM" id="SSF52058">
    <property type="entry name" value="L domain-like"/>
    <property type="match status" value="1"/>
</dbReference>
<dbReference type="Proteomes" id="UP001054821">
    <property type="component" value="Chromosome 7"/>
</dbReference>
<evidence type="ECO:0000313" key="1">
    <source>
        <dbReference type="EMBL" id="KAI5319431.1"/>
    </source>
</evidence>
<dbReference type="AlphaFoldDB" id="A0A5E4E3M7"/>
<dbReference type="Gramene" id="VVA09589">
    <property type="protein sequence ID" value="VVA09589"/>
    <property type="gene ID" value="Prudul26B001149"/>
</dbReference>
<reference evidence="2" key="1">
    <citation type="submission" date="2019-07" db="EMBL/GenBank/DDBJ databases">
        <authorList>
            <person name="Alioto T."/>
            <person name="Alioto T."/>
            <person name="Gomez Garrido J."/>
        </authorList>
    </citation>
    <scope>NUCLEOTIDE SEQUENCE</scope>
</reference>